<dbReference type="PANTHER" id="PTHR47381">
    <property type="entry name" value="ALPHA/BETA-HYDROLASES SUPERFAMILY PROTEIN"/>
    <property type="match status" value="1"/>
</dbReference>
<dbReference type="AlphaFoldDB" id="A0A662DCA6"/>
<protein>
    <submittedName>
        <fullName evidence="2">Acyl-CoA thioester hydrolase</fullName>
    </submittedName>
</protein>
<organism evidence="2 3">
    <name type="scientific">Aerophobetes bacterium</name>
    <dbReference type="NCBI Taxonomy" id="2030807"/>
    <lineage>
        <taxon>Bacteria</taxon>
        <taxon>Candidatus Aerophobota</taxon>
    </lineage>
</organism>
<feature type="domain" description="Dienelactone hydrolase" evidence="1">
    <location>
        <begin position="99"/>
        <end position="304"/>
    </location>
</feature>
<dbReference type="Pfam" id="PF01738">
    <property type="entry name" value="DLH"/>
    <property type="match status" value="1"/>
</dbReference>
<dbReference type="Gene3D" id="3.40.50.1820">
    <property type="entry name" value="alpha/beta hydrolase"/>
    <property type="match status" value="1"/>
</dbReference>
<dbReference type="SUPFAM" id="SSF53474">
    <property type="entry name" value="alpha/beta-Hydrolases"/>
    <property type="match status" value="1"/>
</dbReference>
<dbReference type="GO" id="GO:0016787">
    <property type="term" value="F:hydrolase activity"/>
    <property type="evidence" value="ECO:0007669"/>
    <property type="project" value="UniProtKB-KW"/>
</dbReference>
<evidence type="ECO:0000259" key="1">
    <source>
        <dbReference type="Pfam" id="PF01738"/>
    </source>
</evidence>
<keyword evidence="2" id="KW-0378">Hydrolase</keyword>
<dbReference type="InterPro" id="IPR002925">
    <property type="entry name" value="Dienelactn_hydro"/>
</dbReference>
<dbReference type="PANTHER" id="PTHR47381:SF3">
    <property type="entry name" value="ALPHA_BETA-HYDROLASES SUPERFAMILY PROTEIN"/>
    <property type="match status" value="1"/>
</dbReference>
<evidence type="ECO:0000313" key="2">
    <source>
        <dbReference type="EMBL" id="RLE11961.1"/>
    </source>
</evidence>
<comment type="caution">
    <text evidence="2">The sequence shown here is derived from an EMBL/GenBank/DDBJ whole genome shotgun (WGS) entry which is preliminary data.</text>
</comment>
<accession>A0A662DCA6</accession>
<dbReference type="InterPro" id="IPR029058">
    <property type="entry name" value="AB_hydrolase_fold"/>
</dbReference>
<evidence type="ECO:0000313" key="3">
    <source>
        <dbReference type="Proteomes" id="UP000267654"/>
    </source>
</evidence>
<reference evidence="2 3" key="1">
    <citation type="submission" date="2018-06" db="EMBL/GenBank/DDBJ databases">
        <title>Extensive metabolic versatility and redundancy in microbially diverse, dynamic hydrothermal sediments.</title>
        <authorList>
            <person name="Dombrowski N."/>
            <person name="Teske A."/>
            <person name="Baker B.J."/>
        </authorList>
    </citation>
    <scope>NUCLEOTIDE SEQUENCE [LARGE SCALE GENOMIC DNA]</scope>
    <source>
        <strain evidence="2">B19_G9</strain>
    </source>
</reference>
<gene>
    <name evidence="2" type="ORF">DRI96_05340</name>
</gene>
<name>A0A662DCA6_UNCAE</name>
<dbReference type="Proteomes" id="UP000267654">
    <property type="component" value="Unassembled WGS sequence"/>
</dbReference>
<dbReference type="EMBL" id="QMQB01000198">
    <property type="protein sequence ID" value="RLE11961.1"/>
    <property type="molecule type" value="Genomic_DNA"/>
</dbReference>
<sequence>MKNYREIKVKRKDFLNLLGDLPPAASLSAEVIERVKEKEFIREKIIYQSGGEKVFAYLLLPSPFKGPHPAVVAIHQHNLEFHLGKSEVVGLAGDPDMAYGLELVKEGFVVIAPDLKCFEERRPSNEEREKNEFFQNGSYERFVFCKYLLEGSTLQARYVFDLSRAVDYLEVREEVDSDRIGAIGHSLGGQETLFLMLFDERVKTGVVSCGTSLWRLIIEKGISHNFAAYLPGMLKIGDSDGFFSLICPRPLMIIAGEKDPIFPVEGVRRIGERLTRAYRDAGYPEKFQLIIHSKGHCFPSELRQTAYRWLKRWLFR</sequence>
<proteinExistence type="predicted"/>